<name>A0A364N639_STELY</name>
<dbReference type="Gene3D" id="3.40.50.150">
    <property type="entry name" value="Vaccinia Virus protein VP39"/>
    <property type="match status" value="1"/>
</dbReference>
<dbReference type="InterPro" id="IPR011990">
    <property type="entry name" value="TPR-like_helical_dom_sf"/>
</dbReference>
<accession>A0A364N639</accession>
<evidence type="ECO:0000313" key="6">
    <source>
        <dbReference type="Proteomes" id="UP000249619"/>
    </source>
</evidence>
<dbReference type="GO" id="GO:0016740">
    <property type="term" value="F:transferase activity"/>
    <property type="evidence" value="ECO:0007669"/>
    <property type="project" value="UniProtKB-KW"/>
</dbReference>
<evidence type="ECO:0000256" key="2">
    <source>
        <dbReference type="ARBA" id="ARBA00022679"/>
    </source>
</evidence>
<protein>
    <submittedName>
        <fullName evidence="5">Coatomer subunit epsilon</fullName>
    </submittedName>
</protein>
<dbReference type="Gene3D" id="1.25.40.10">
    <property type="entry name" value="Tetratricopeptide repeat domain"/>
    <property type="match status" value="1"/>
</dbReference>
<reference evidence="6" key="1">
    <citation type="submission" date="2018-05" db="EMBL/GenBank/DDBJ databases">
        <title>Draft genome sequence of Stemphylium lycopersici strain CIDEFI 213.</title>
        <authorList>
            <person name="Medina R."/>
            <person name="Franco M.E.E."/>
            <person name="Lucentini C.G."/>
            <person name="Saparrat M.C.N."/>
            <person name="Balatti P.A."/>
        </authorList>
    </citation>
    <scope>NUCLEOTIDE SEQUENCE [LARGE SCALE GENOMIC DNA]</scope>
    <source>
        <strain evidence="6">CIDEFI 213</strain>
    </source>
</reference>
<dbReference type="InterPro" id="IPR051654">
    <property type="entry name" value="Meroterpenoid_MTases"/>
</dbReference>
<keyword evidence="6" id="KW-1185">Reference proteome</keyword>
<evidence type="ECO:0000256" key="4">
    <source>
        <dbReference type="ARBA" id="ARBA00038314"/>
    </source>
</evidence>
<proteinExistence type="inferred from homology"/>
<dbReference type="SUPFAM" id="SSF48452">
    <property type="entry name" value="TPR-like"/>
    <property type="match status" value="1"/>
</dbReference>
<dbReference type="AlphaFoldDB" id="A0A364N639"/>
<evidence type="ECO:0000256" key="3">
    <source>
        <dbReference type="ARBA" id="ARBA00022691"/>
    </source>
</evidence>
<dbReference type="InterPro" id="IPR029063">
    <property type="entry name" value="SAM-dependent_MTases_sf"/>
</dbReference>
<keyword evidence="2" id="KW-0808">Transferase</keyword>
<organism evidence="5 6">
    <name type="scientific">Stemphylium lycopersici</name>
    <name type="common">Tomato gray leaf spot disease fungus</name>
    <name type="synonym">Thyrospora lycopersici</name>
    <dbReference type="NCBI Taxonomy" id="183478"/>
    <lineage>
        <taxon>Eukaryota</taxon>
        <taxon>Fungi</taxon>
        <taxon>Dikarya</taxon>
        <taxon>Ascomycota</taxon>
        <taxon>Pezizomycotina</taxon>
        <taxon>Dothideomycetes</taxon>
        <taxon>Pleosporomycetidae</taxon>
        <taxon>Pleosporales</taxon>
        <taxon>Pleosporineae</taxon>
        <taxon>Pleosporaceae</taxon>
        <taxon>Stemphylium</taxon>
    </lineage>
</organism>
<dbReference type="STRING" id="183478.A0A364N639"/>
<evidence type="ECO:0000256" key="1">
    <source>
        <dbReference type="ARBA" id="ARBA00005179"/>
    </source>
</evidence>
<dbReference type="OrthoDB" id="310217at2759"/>
<keyword evidence="3" id="KW-0949">S-adenosyl-L-methionine</keyword>
<dbReference type="Pfam" id="PF04733">
    <property type="entry name" value="Coatomer_E"/>
    <property type="match status" value="1"/>
</dbReference>
<comment type="pathway">
    <text evidence="1">Secondary metabolite biosynthesis.</text>
</comment>
<evidence type="ECO:0000313" key="5">
    <source>
        <dbReference type="EMBL" id="RAR12702.1"/>
    </source>
</evidence>
<comment type="similarity">
    <text evidence="4">Belongs to the class I-like SAM-binding methyltransferase superfamily.</text>
</comment>
<sequence>MTEPTPAKDDAQAERNAVEQIVLTKAYVEEPELLPWYTKELEEPKPAVRDLFESYSKVPPTAVVAHIKHVRDDAFKIHPYPCLGNWGFLNFSIGEGPAYQEVVRRVKDGDKFLDLGCCMGQDIRKLVHDGAPSGNTYASDVKKDFWDFGYDMFLDKSTLRTTFLEADIFDADSQLKELDGKINVINAASFFHLFDWDSQIKAARRVVQLLKPEPNSLVVGRQGGKPEAGSFAHLMKGASAFWHNVESWQAMWKQVGEETGTAWRAEAVLGEEDLSKRMKTTLVPAGTRFMTFTVQLINMHSAFHAGAYQQVLDFDTSSFSPSNALPVRVLQLRSQIALGQAESVSSELAAEKTPDLVAVRLLADYEQGKQVLSEAQKLAEQSGQESLTVQLCVGMILERAGETEAALELLSKHQGSLDAVALIVQIHLQQNRTDLAAKEAQRARKWAQDSLLVNIAESWVGMREGGEKYQSAFYVFEELATTSQSTSPHSLVAQAVSELHLGRLPEAEAALQQAMSIDGTSADTIANLIVLNTLLGKKDEAEQLKSQLQSTAPQHRAVSDWATKKDEFAKAAAKYTPQFEIAS</sequence>
<dbReference type="Proteomes" id="UP000249619">
    <property type="component" value="Unassembled WGS sequence"/>
</dbReference>
<gene>
    <name evidence="5" type="ORF">DDE83_003969</name>
</gene>
<dbReference type="SUPFAM" id="SSF53335">
    <property type="entry name" value="S-adenosyl-L-methionine-dependent methyltransferases"/>
    <property type="match status" value="1"/>
</dbReference>
<dbReference type="EMBL" id="QGDH01000047">
    <property type="protein sequence ID" value="RAR12702.1"/>
    <property type="molecule type" value="Genomic_DNA"/>
</dbReference>
<comment type="caution">
    <text evidence="5">The sequence shown here is derived from an EMBL/GenBank/DDBJ whole genome shotgun (WGS) entry which is preliminary data.</text>
</comment>
<dbReference type="PANTHER" id="PTHR35897:SF1">
    <property type="entry name" value="METHYLTRANSFERASE AUSD"/>
    <property type="match status" value="1"/>
</dbReference>
<dbReference type="PANTHER" id="PTHR35897">
    <property type="entry name" value="METHYLTRANSFERASE AUSD"/>
    <property type="match status" value="1"/>
</dbReference>